<dbReference type="KEGG" id="rva:Rvan_1283"/>
<name>E3I595_RHOVT</name>
<dbReference type="RefSeq" id="WP_013418948.1">
    <property type="nucleotide sequence ID" value="NC_014664.1"/>
</dbReference>
<feature type="domain" description="Methyltransferase" evidence="4">
    <location>
        <begin position="89"/>
        <end position="183"/>
    </location>
</feature>
<dbReference type="PANTHER" id="PTHR43861">
    <property type="entry name" value="TRANS-ACONITATE 2-METHYLTRANSFERASE-RELATED"/>
    <property type="match status" value="1"/>
</dbReference>
<accession>E3I595</accession>
<evidence type="ECO:0000259" key="4">
    <source>
        <dbReference type="Pfam" id="PF13649"/>
    </source>
</evidence>
<dbReference type="AlphaFoldDB" id="E3I595"/>
<dbReference type="EMBL" id="CP002292">
    <property type="protein sequence ID" value="ADP70545.1"/>
    <property type="molecule type" value="Genomic_DNA"/>
</dbReference>
<dbReference type="InterPro" id="IPR029063">
    <property type="entry name" value="SAM-dependent_MTases_sf"/>
</dbReference>
<dbReference type="Proteomes" id="UP000001399">
    <property type="component" value="Chromosome"/>
</dbReference>
<evidence type="ECO:0000256" key="1">
    <source>
        <dbReference type="ARBA" id="ARBA00022679"/>
    </source>
</evidence>
<keyword evidence="3" id="KW-0732">Signal</keyword>
<feature type="chain" id="PRO_5003172251" evidence="3">
    <location>
        <begin position="24"/>
        <end position="240"/>
    </location>
</feature>
<dbReference type="GO" id="GO:0032259">
    <property type="term" value="P:methylation"/>
    <property type="evidence" value="ECO:0007669"/>
    <property type="project" value="UniProtKB-KW"/>
</dbReference>
<dbReference type="SUPFAM" id="SSF53335">
    <property type="entry name" value="S-adenosyl-L-methionine-dependent methyltransferases"/>
    <property type="match status" value="1"/>
</dbReference>
<organism evidence="5 6">
    <name type="scientific">Rhodomicrobium vannielii (strain ATCC 17100 / DSM 162 / LMG 4299 / NCIMB 10020 / ATH 3.1.1)</name>
    <dbReference type="NCBI Taxonomy" id="648757"/>
    <lineage>
        <taxon>Bacteria</taxon>
        <taxon>Pseudomonadati</taxon>
        <taxon>Pseudomonadota</taxon>
        <taxon>Alphaproteobacteria</taxon>
        <taxon>Hyphomicrobiales</taxon>
        <taxon>Hyphomicrobiaceae</taxon>
        <taxon>Rhodomicrobium</taxon>
    </lineage>
</organism>
<evidence type="ECO:0000313" key="5">
    <source>
        <dbReference type="EMBL" id="ADP70545.1"/>
    </source>
</evidence>
<sequence length="240" mass="25877">MKSRIAGTVTLLGLMGGLQVAQAEPNTTPGGVATEAHAGHGQHASDGGFHKRFDNAAKWVERFDNPERTAWQKPDEVVSALGLKGTESVADIGAGTGYFATRIALRVPEGKVFAADVEPDMVRYLGERAKAEKLANIVPVQAGAASDNLPEPVDVVLLVNTYHHIGNRETYFAALASKLKPDGRLVIVDFKPDSPDGPPREHRIASEKAIAELKAAGYALAETHDFLPRQYFLVFQRARS</sequence>
<feature type="region of interest" description="Disordered" evidence="2">
    <location>
        <begin position="22"/>
        <end position="48"/>
    </location>
</feature>
<dbReference type="HOGENOM" id="CLU_037990_16_0_5"/>
<dbReference type="eggNOG" id="COG2226">
    <property type="taxonomic scope" value="Bacteria"/>
</dbReference>
<dbReference type="InterPro" id="IPR041698">
    <property type="entry name" value="Methyltransf_25"/>
</dbReference>
<dbReference type="Gene3D" id="3.40.50.150">
    <property type="entry name" value="Vaccinia Virus protein VP39"/>
    <property type="match status" value="1"/>
</dbReference>
<keyword evidence="6" id="KW-1185">Reference proteome</keyword>
<gene>
    <name evidence="5" type="ordered locus">Rvan_1283</name>
</gene>
<reference evidence="6" key="1">
    <citation type="journal article" date="2011" name="J. Bacteriol.">
        <title>Genome sequences of eight morphologically diverse alphaproteobacteria.</title>
        <authorList>
            <consortium name="US DOE Joint Genome Institute"/>
            <person name="Brown P.J."/>
            <person name="Kysela D.T."/>
            <person name="Buechlein A."/>
            <person name="Hemmerich C."/>
            <person name="Brun Y.V."/>
        </authorList>
    </citation>
    <scope>NUCLEOTIDE SEQUENCE [LARGE SCALE GENOMIC DNA]</scope>
    <source>
        <strain evidence="6">ATCC 17100 / ATH 3.1.1 / DSM 162 / LMG 4299</strain>
    </source>
</reference>
<dbReference type="GO" id="GO:0008168">
    <property type="term" value="F:methyltransferase activity"/>
    <property type="evidence" value="ECO:0007669"/>
    <property type="project" value="UniProtKB-KW"/>
</dbReference>
<proteinExistence type="predicted"/>
<feature type="signal peptide" evidence="3">
    <location>
        <begin position="1"/>
        <end position="23"/>
    </location>
</feature>
<dbReference type="STRING" id="648757.Rvan_1283"/>
<evidence type="ECO:0000256" key="2">
    <source>
        <dbReference type="SAM" id="MobiDB-lite"/>
    </source>
</evidence>
<dbReference type="Pfam" id="PF13649">
    <property type="entry name" value="Methyltransf_25"/>
    <property type="match status" value="1"/>
</dbReference>
<evidence type="ECO:0000256" key="3">
    <source>
        <dbReference type="SAM" id="SignalP"/>
    </source>
</evidence>
<keyword evidence="5" id="KW-0489">Methyltransferase</keyword>
<evidence type="ECO:0000313" key="6">
    <source>
        <dbReference type="Proteomes" id="UP000001399"/>
    </source>
</evidence>
<dbReference type="CDD" id="cd02440">
    <property type="entry name" value="AdoMet_MTases"/>
    <property type="match status" value="1"/>
</dbReference>
<keyword evidence="1 5" id="KW-0808">Transferase</keyword>
<protein>
    <submittedName>
        <fullName evidence="5">Methyltransferase type 11</fullName>
    </submittedName>
</protein>